<feature type="transmembrane region" description="Helical" evidence="2">
    <location>
        <begin position="311"/>
        <end position="331"/>
    </location>
</feature>
<dbReference type="Proteomes" id="UP001060039">
    <property type="component" value="Chromosome"/>
</dbReference>
<dbReference type="EMBL" id="CP101497">
    <property type="protein sequence ID" value="UTT61393.1"/>
    <property type="molecule type" value="Genomic_DNA"/>
</dbReference>
<dbReference type="RefSeq" id="WP_255158239.1">
    <property type="nucleotide sequence ID" value="NZ_CP101497.1"/>
</dbReference>
<dbReference type="PANTHER" id="PTHR23028">
    <property type="entry name" value="ACETYLTRANSFERASE"/>
    <property type="match status" value="1"/>
</dbReference>
<feature type="transmembrane region" description="Helical" evidence="2">
    <location>
        <begin position="43"/>
        <end position="62"/>
    </location>
</feature>
<evidence type="ECO:0000313" key="5">
    <source>
        <dbReference type="Proteomes" id="UP001060039"/>
    </source>
</evidence>
<feature type="transmembrane region" description="Helical" evidence="2">
    <location>
        <begin position="337"/>
        <end position="355"/>
    </location>
</feature>
<evidence type="ECO:0000259" key="3">
    <source>
        <dbReference type="Pfam" id="PF01757"/>
    </source>
</evidence>
<feature type="transmembrane region" description="Helical" evidence="2">
    <location>
        <begin position="204"/>
        <end position="226"/>
    </location>
</feature>
<feature type="transmembrane region" description="Helical" evidence="2">
    <location>
        <begin position="144"/>
        <end position="167"/>
    </location>
</feature>
<keyword evidence="2" id="KW-0472">Membrane</keyword>
<feature type="transmembrane region" description="Helical" evidence="2">
    <location>
        <begin position="83"/>
        <end position="114"/>
    </location>
</feature>
<dbReference type="GO" id="GO:0016746">
    <property type="term" value="F:acyltransferase activity"/>
    <property type="evidence" value="ECO:0007669"/>
    <property type="project" value="UniProtKB-KW"/>
</dbReference>
<evidence type="ECO:0000256" key="1">
    <source>
        <dbReference type="SAM" id="MobiDB-lite"/>
    </source>
</evidence>
<feature type="region of interest" description="Disordered" evidence="1">
    <location>
        <begin position="432"/>
        <end position="454"/>
    </location>
</feature>
<gene>
    <name evidence="4" type="ORF">NNL39_06750</name>
</gene>
<feature type="transmembrane region" description="Helical" evidence="2">
    <location>
        <begin position="174"/>
        <end position="192"/>
    </location>
</feature>
<keyword evidence="4" id="KW-0808">Transferase</keyword>
<name>A0ABY5FT30_9MICO</name>
<keyword evidence="4" id="KW-0012">Acyltransferase</keyword>
<dbReference type="InterPro" id="IPR002656">
    <property type="entry name" value="Acyl_transf_3_dom"/>
</dbReference>
<feature type="transmembrane region" description="Helical" evidence="2">
    <location>
        <begin position="20"/>
        <end position="37"/>
    </location>
</feature>
<evidence type="ECO:0000256" key="2">
    <source>
        <dbReference type="SAM" id="Phobius"/>
    </source>
</evidence>
<keyword evidence="2" id="KW-0812">Transmembrane</keyword>
<protein>
    <submittedName>
        <fullName evidence="4">Acyltransferase</fullName>
    </submittedName>
</protein>
<feature type="transmembrane region" description="Helical" evidence="2">
    <location>
        <begin position="385"/>
        <end position="407"/>
    </location>
</feature>
<reference evidence="4" key="1">
    <citation type="submission" date="2022-07" db="EMBL/GenBank/DDBJ databases">
        <title>Taxonomic analysis of Microcella humidisoli nov. sp., isolated from riverside soil.</title>
        <authorList>
            <person name="Molina K.M."/>
            <person name="Kim S.B."/>
        </authorList>
    </citation>
    <scope>NUCLEOTIDE SEQUENCE</scope>
    <source>
        <strain evidence="4">MMS21-STM10</strain>
    </source>
</reference>
<sequence>MSAISTSSVARDRLPGLDGLRALAIVLVLAYHLFPGLAPGGFVGVDVFLVVSGYLITALLVAEHRMHGRIALRRFWARRARRLLPALMVMVGLTAAVAALIGGDVLVGIGWQLAGVLTFSSNWWSIAQGSSYLDQTSPELFRHAWSLAVEEQFYVLWPLAIIALLLIPRRWLRVALPLALAAASAVGLALLAGDPAIDPAPASVAYLSTLTHGFGLLLGAALALGVDPLRQRASAHRTPAWAADAGAVLAASGLVALALVLTIDGAATYRGGLLAAALLTGALIACLAHPGGRAAQWADAPLPRWLGERSYGLYLWHWPVLILLGAALPAVDRVGGSSWLLGLAALAIAVVLAALSHRFVEQPVRTGLAAAALRGERGWSRPRRAVLAGGTVLALAGLIAGSALAVVRAPAQSEAAALIAAGQAALDAAPAAGPLRIPPQDRAPAEPGGAPLPSGDQIVAIGDSVMLAAAPQLQARFPGIAIDAAVSRQMHQAPGRLQRLADQGALRP</sequence>
<feature type="domain" description="Acyltransferase 3" evidence="3">
    <location>
        <begin position="15"/>
        <end position="355"/>
    </location>
</feature>
<organism evidence="4 5">
    <name type="scientific">Microcella humidisoli</name>
    <dbReference type="NCBI Taxonomy" id="2963406"/>
    <lineage>
        <taxon>Bacteria</taxon>
        <taxon>Bacillati</taxon>
        <taxon>Actinomycetota</taxon>
        <taxon>Actinomycetes</taxon>
        <taxon>Micrococcales</taxon>
        <taxon>Microbacteriaceae</taxon>
        <taxon>Microcella</taxon>
    </lineage>
</organism>
<feature type="transmembrane region" description="Helical" evidence="2">
    <location>
        <begin position="238"/>
        <end position="263"/>
    </location>
</feature>
<evidence type="ECO:0000313" key="4">
    <source>
        <dbReference type="EMBL" id="UTT61393.1"/>
    </source>
</evidence>
<proteinExistence type="predicted"/>
<dbReference type="Pfam" id="PF01757">
    <property type="entry name" value="Acyl_transf_3"/>
    <property type="match status" value="1"/>
</dbReference>
<accession>A0ABY5FT30</accession>
<keyword evidence="5" id="KW-1185">Reference proteome</keyword>
<dbReference type="InterPro" id="IPR050879">
    <property type="entry name" value="Acyltransferase_3"/>
</dbReference>
<feature type="transmembrane region" description="Helical" evidence="2">
    <location>
        <begin position="269"/>
        <end position="290"/>
    </location>
</feature>
<keyword evidence="2" id="KW-1133">Transmembrane helix</keyword>
<dbReference type="PANTHER" id="PTHR23028:SF53">
    <property type="entry name" value="ACYL_TRANSF_3 DOMAIN-CONTAINING PROTEIN"/>
    <property type="match status" value="1"/>
</dbReference>